<sequence length="146" mass="15829">MSRGSINQPSTSGQVNTIGRGCGGPSSNAMTGMILINGLDAKALFDTGATNSFISQKFVDRHGFFIDLGGSPLKVWLPNGEYMDMSSVCRNCQITVNWLQSSIDLIVFQIKGFDAILGMDWLTKCHAMVDCVRREILFGVPGQPAH</sequence>
<dbReference type="Proteomes" id="UP001057402">
    <property type="component" value="Chromosome 2"/>
</dbReference>
<keyword evidence="2" id="KW-1185">Reference proteome</keyword>
<dbReference type="EMBL" id="CM042881">
    <property type="protein sequence ID" value="KAI4385773.1"/>
    <property type="molecule type" value="Genomic_DNA"/>
</dbReference>
<organism evidence="1 2">
    <name type="scientific">Melastoma candidum</name>
    <dbReference type="NCBI Taxonomy" id="119954"/>
    <lineage>
        <taxon>Eukaryota</taxon>
        <taxon>Viridiplantae</taxon>
        <taxon>Streptophyta</taxon>
        <taxon>Embryophyta</taxon>
        <taxon>Tracheophyta</taxon>
        <taxon>Spermatophyta</taxon>
        <taxon>Magnoliopsida</taxon>
        <taxon>eudicotyledons</taxon>
        <taxon>Gunneridae</taxon>
        <taxon>Pentapetalae</taxon>
        <taxon>rosids</taxon>
        <taxon>malvids</taxon>
        <taxon>Myrtales</taxon>
        <taxon>Melastomataceae</taxon>
        <taxon>Melastomatoideae</taxon>
        <taxon>Melastomateae</taxon>
        <taxon>Melastoma</taxon>
    </lineage>
</organism>
<comment type="caution">
    <text evidence="1">The sequence shown here is derived from an EMBL/GenBank/DDBJ whole genome shotgun (WGS) entry which is preliminary data.</text>
</comment>
<accession>A0ACB9S887</accession>
<gene>
    <name evidence="1" type="ORF">MLD38_003766</name>
</gene>
<evidence type="ECO:0000313" key="1">
    <source>
        <dbReference type="EMBL" id="KAI4385773.1"/>
    </source>
</evidence>
<protein>
    <submittedName>
        <fullName evidence="1">Uncharacterized protein</fullName>
    </submittedName>
</protein>
<name>A0ACB9S887_9MYRT</name>
<evidence type="ECO:0000313" key="2">
    <source>
        <dbReference type="Proteomes" id="UP001057402"/>
    </source>
</evidence>
<proteinExistence type="predicted"/>
<reference evidence="2" key="1">
    <citation type="journal article" date="2023" name="Front. Plant Sci.">
        <title>Chromosomal-level genome assembly of Melastoma candidum provides insights into trichome evolution.</title>
        <authorList>
            <person name="Zhong Y."/>
            <person name="Wu W."/>
            <person name="Sun C."/>
            <person name="Zou P."/>
            <person name="Liu Y."/>
            <person name="Dai S."/>
            <person name="Zhou R."/>
        </authorList>
    </citation>
    <scope>NUCLEOTIDE SEQUENCE [LARGE SCALE GENOMIC DNA]</scope>
</reference>